<organism evidence="1 2">
    <name type="scientific">Mucuna pruriens</name>
    <name type="common">Velvet bean</name>
    <name type="synonym">Dolichos pruriens</name>
    <dbReference type="NCBI Taxonomy" id="157652"/>
    <lineage>
        <taxon>Eukaryota</taxon>
        <taxon>Viridiplantae</taxon>
        <taxon>Streptophyta</taxon>
        <taxon>Embryophyta</taxon>
        <taxon>Tracheophyta</taxon>
        <taxon>Spermatophyta</taxon>
        <taxon>Magnoliopsida</taxon>
        <taxon>eudicotyledons</taxon>
        <taxon>Gunneridae</taxon>
        <taxon>Pentapetalae</taxon>
        <taxon>rosids</taxon>
        <taxon>fabids</taxon>
        <taxon>Fabales</taxon>
        <taxon>Fabaceae</taxon>
        <taxon>Papilionoideae</taxon>
        <taxon>50 kb inversion clade</taxon>
        <taxon>NPAAA clade</taxon>
        <taxon>indigoferoid/millettioid clade</taxon>
        <taxon>Phaseoleae</taxon>
        <taxon>Mucuna</taxon>
    </lineage>
</organism>
<dbReference type="AlphaFoldDB" id="A0A371I6L6"/>
<dbReference type="PANTHER" id="PTHR33240">
    <property type="entry name" value="OS08G0508500 PROTEIN"/>
    <property type="match status" value="1"/>
</dbReference>
<dbReference type="EMBL" id="QJKJ01000797">
    <property type="protein sequence ID" value="RDY10686.1"/>
    <property type="molecule type" value="Genomic_DNA"/>
</dbReference>
<evidence type="ECO:0000313" key="1">
    <source>
        <dbReference type="EMBL" id="RDY10686.1"/>
    </source>
</evidence>
<proteinExistence type="predicted"/>
<dbReference type="PANTHER" id="PTHR33240:SF15">
    <property type="entry name" value="GAG-PRO-LIKE PROTEIN"/>
    <property type="match status" value="1"/>
</dbReference>
<gene>
    <name evidence="1" type="ORF">CR513_04756</name>
</gene>
<protein>
    <submittedName>
        <fullName evidence="1">Uncharacterized protein</fullName>
    </submittedName>
</protein>
<name>A0A371I6L6_MUCPR</name>
<dbReference type="Proteomes" id="UP000257109">
    <property type="component" value="Unassembled WGS sequence"/>
</dbReference>
<keyword evidence="2" id="KW-1185">Reference proteome</keyword>
<feature type="non-terminal residue" evidence="1">
    <location>
        <position position="1"/>
    </location>
</feature>
<reference evidence="1" key="1">
    <citation type="submission" date="2018-05" db="EMBL/GenBank/DDBJ databases">
        <title>Draft genome of Mucuna pruriens seed.</title>
        <authorList>
            <person name="Nnadi N.E."/>
            <person name="Vos R."/>
            <person name="Hasami M.H."/>
            <person name="Devisetty U.K."/>
            <person name="Aguiy J.C."/>
        </authorList>
    </citation>
    <scope>NUCLEOTIDE SEQUENCE [LARGE SCALE GENOMIC DNA]</scope>
    <source>
        <strain evidence="1">JCA_2017</strain>
    </source>
</reference>
<dbReference type="OrthoDB" id="1434300at2759"/>
<evidence type="ECO:0000313" key="2">
    <source>
        <dbReference type="Proteomes" id="UP000257109"/>
    </source>
</evidence>
<sequence length="155" mass="17252">MSTSGRRRYEQQVMIVQNDFQKLGKAKEELEACLGTFTGFMGEQVEIRGAIDLQTTFGAGPNVKIVLLRFMIVNTQASYNIILGRSALNQLWAIVSTPYLCMKYPVADQVGTIRADQQTAHQCYEASLKIGGRRADLMKVGIGLRSNVHLLKLDL</sequence>
<accession>A0A371I6L6</accession>
<comment type="caution">
    <text evidence="1">The sequence shown here is derived from an EMBL/GenBank/DDBJ whole genome shotgun (WGS) entry which is preliminary data.</text>
</comment>